<dbReference type="PANTHER" id="PTHR14269:SF57">
    <property type="entry name" value="SUPERFAMILY HYDROLASE, PUTATIVE (AFU_ORTHOLOGUE AFUA_2G02580)-RELATED"/>
    <property type="match status" value="1"/>
</dbReference>
<dbReference type="Proteomes" id="UP001172673">
    <property type="component" value="Unassembled WGS sequence"/>
</dbReference>
<dbReference type="InterPro" id="IPR050324">
    <property type="entry name" value="CDP-alcohol_PTase-I"/>
</dbReference>
<dbReference type="InterPro" id="IPR006353">
    <property type="entry name" value="HAD-SF_hydro_IIA_CECR5"/>
</dbReference>
<name>A0AA38WZ60_9EURO</name>
<gene>
    <name evidence="1" type="ORF">H2200_012006</name>
</gene>
<evidence type="ECO:0000313" key="1">
    <source>
        <dbReference type="EMBL" id="KAJ9603820.1"/>
    </source>
</evidence>
<dbReference type="AlphaFoldDB" id="A0AA38WZ60"/>
<reference evidence="1" key="1">
    <citation type="submission" date="2022-10" db="EMBL/GenBank/DDBJ databases">
        <title>Culturing micro-colonial fungi from biological soil crusts in the Mojave desert and describing Neophaeococcomyces mojavensis, and introducing the new genera and species Taxawa tesnikishii.</title>
        <authorList>
            <person name="Kurbessoian T."/>
            <person name="Stajich J.E."/>
        </authorList>
    </citation>
    <scope>NUCLEOTIDE SEQUENCE</scope>
    <source>
        <strain evidence="1">TK_41</strain>
    </source>
</reference>
<organism evidence="1 2">
    <name type="scientific">Cladophialophora chaetospira</name>
    <dbReference type="NCBI Taxonomy" id="386627"/>
    <lineage>
        <taxon>Eukaryota</taxon>
        <taxon>Fungi</taxon>
        <taxon>Dikarya</taxon>
        <taxon>Ascomycota</taxon>
        <taxon>Pezizomycotina</taxon>
        <taxon>Eurotiomycetes</taxon>
        <taxon>Chaetothyriomycetidae</taxon>
        <taxon>Chaetothyriales</taxon>
        <taxon>Herpotrichiellaceae</taxon>
        <taxon>Cladophialophora</taxon>
    </lineage>
</organism>
<dbReference type="NCBIfam" id="TIGR01460">
    <property type="entry name" value="HAD-SF-IIA"/>
    <property type="match status" value="1"/>
</dbReference>
<dbReference type="InterPro" id="IPR023214">
    <property type="entry name" value="HAD_sf"/>
</dbReference>
<dbReference type="Pfam" id="PF13344">
    <property type="entry name" value="Hydrolase_6"/>
    <property type="match status" value="1"/>
</dbReference>
<dbReference type="PANTHER" id="PTHR14269">
    <property type="entry name" value="CDP-DIACYLGLYCEROL--GLYCEROL-3-PHOSPHATE 3-PHOSPHATIDYLTRANSFERASE-RELATED"/>
    <property type="match status" value="1"/>
</dbReference>
<dbReference type="Gene3D" id="3.40.50.1000">
    <property type="entry name" value="HAD superfamily/HAD-like"/>
    <property type="match status" value="2"/>
</dbReference>
<sequence>MPTNEDAGSTDTANSIDGVLVRSANPIPHASTSLKFLQENGIPFMLLTNGGGKHESERVKDLSSKLSVPLHESNFVQSHTPFAELTHGEKSLRDKCIMVVGGEGGRCRDVAERYGFKNVVTPGDIYAAHPEIWPFSKPFQQSYYSSFARPLPRPINPASPADSLKIDAVFVYNDPRDWGLDMQVILDVMLSHRGIMGTYSSKNGDTSLHNSGYLQDEQPALYFSNVDLLWAADYHLSRLGQGGFQASLEGLWRAVTYHKNHKSPPELYKTVIGKPYRETYSFAEKQLVRHRDSMFGKDHPTALRKVYMVGDNPESDIRGANDYESPQGVEWISLLTRTGVYRDQDGRRPTWEPRAIVDDVKAAVQWALKDSGWHQPLR</sequence>
<dbReference type="NCBIfam" id="TIGR01456">
    <property type="entry name" value="CECR5"/>
    <property type="match status" value="1"/>
</dbReference>
<dbReference type="SUPFAM" id="SSF56784">
    <property type="entry name" value="HAD-like"/>
    <property type="match status" value="1"/>
</dbReference>
<dbReference type="EMBL" id="JAPDRK010000021">
    <property type="protein sequence ID" value="KAJ9603820.1"/>
    <property type="molecule type" value="Genomic_DNA"/>
</dbReference>
<dbReference type="GO" id="GO:0046474">
    <property type="term" value="P:glycerophospholipid biosynthetic process"/>
    <property type="evidence" value="ECO:0007669"/>
    <property type="project" value="TreeGrafter"/>
</dbReference>
<dbReference type="FunFam" id="3.40.50.1000:FF:000069">
    <property type="entry name" value="HAD-superfamily subfamily IIA hydrolase"/>
    <property type="match status" value="1"/>
</dbReference>
<accession>A0AA38WZ60</accession>
<dbReference type="InterPro" id="IPR006357">
    <property type="entry name" value="HAD-SF_hydro_IIA"/>
</dbReference>
<comment type="caution">
    <text evidence="1">The sequence shown here is derived from an EMBL/GenBank/DDBJ whole genome shotgun (WGS) entry which is preliminary data.</text>
</comment>
<dbReference type="Pfam" id="PF13242">
    <property type="entry name" value="Hydrolase_like"/>
    <property type="match status" value="1"/>
</dbReference>
<proteinExistence type="predicted"/>
<evidence type="ECO:0008006" key="3">
    <source>
        <dbReference type="Google" id="ProtNLM"/>
    </source>
</evidence>
<keyword evidence="2" id="KW-1185">Reference proteome</keyword>
<evidence type="ECO:0000313" key="2">
    <source>
        <dbReference type="Proteomes" id="UP001172673"/>
    </source>
</evidence>
<dbReference type="GO" id="GO:0005739">
    <property type="term" value="C:mitochondrion"/>
    <property type="evidence" value="ECO:0007669"/>
    <property type="project" value="TreeGrafter"/>
</dbReference>
<dbReference type="InterPro" id="IPR036412">
    <property type="entry name" value="HAD-like_sf"/>
</dbReference>
<protein>
    <recommendedName>
        <fullName evidence="3">HAD-superfamily subfamily IIA hydrolase</fullName>
    </recommendedName>
</protein>